<organism evidence="3 4">
    <name type="scientific">Microbispora rosea</name>
    <dbReference type="NCBI Taxonomy" id="58117"/>
    <lineage>
        <taxon>Bacteria</taxon>
        <taxon>Bacillati</taxon>
        <taxon>Actinomycetota</taxon>
        <taxon>Actinomycetes</taxon>
        <taxon>Streptosporangiales</taxon>
        <taxon>Streptosporangiaceae</taxon>
        <taxon>Microbispora</taxon>
    </lineage>
</organism>
<reference evidence="4" key="1">
    <citation type="submission" date="2017-01" db="EMBL/GenBank/DDBJ databases">
        <authorList>
            <person name="Varghese N."/>
            <person name="Submissions S."/>
        </authorList>
    </citation>
    <scope>NUCLEOTIDE SEQUENCE [LARGE SCALE GENOMIC DNA]</scope>
    <source>
        <strain evidence="4">ATCC 12950</strain>
    </source>
</reference>
<dbReference type="RefSeq" id="WP_159454789.1">
    <property type="nucleotide sequence ID" value="NZ_FTNI01000010.1"/>
</dbReference>
<evidence type="ECO:0000313" key="4">
    <source>
        <dbReference type="Proteomes" id="UP000186096"/>
    </source>
</evidence>
<feature type="signal peptide" evidence="1">
    <location>
        <begin position="1"/>
        <end position="19"/>
    </location>
</feature>
<dbReference type="OrthoDB" id="3268648at2"/>
<feature type="domain" description="Peptidoglycan binding-like" evidence="2">
    <location>
        <begin position="101"/>
        <end position="150"/>
    </location>
</feature>
<evidence type="ECO:0000259" key="2">
    <source>
        <dbReference type="Pfam" id="PF01471"/>
    </source>
</evidence>
<dbReference type="AlphaFoldDB" id="A0A1N7BJH0"/>
<keyword evidence="4" id="KW-1185">Reference proteome</keyword>
<dbReference type="Proteomes" id="UP000186096">
    <property type="component" value="Unassembled WGS sequence"/>
</dbReference>
<name>A0A1N7BJH0_9ACTN</name>
<dbReference type="InterPro" id="IPR036365">
    <property type="entry name" value="PGBD-like_sf"/>
</dbReference>
<dbReference type="Gene3D" id="1.10.101.10">
    <property type="entry name" value="PGBD-like superfamily/PGBD"/>
    <property type="match status" value="1"/>
</dbReference>
<evidence type="ECO:0000313" key="3">
    <source>
        <dbReference type="EMBL" id="SIR51497.1"/>
    </source>
</evidence>
<gene>
    <name evidence="3" type="ORF">SAMN05421833_11025</name>
</gene>
<dbReference type="STRING" id="58117.SAMN05421833_11025"/>
<accession>A0A1N7BJH0</accession>
<feature type="chain" id="PRO_5013088543" evidence="1">
    <location>
        <begin position="20"/>
        <end position="328"/>
    </location>
</feature>
<dbReference type="EMBL" id="FTNI01000010">
    <property type="protein sequence ID" value="SIR51497.1"/>
    <property type="molecule type" value="Genomic_DNA"/>
</dbReference>
<keyword evidence="1" id="KW-0732">Signal</keyword>
<sequence>MRWLVATALVVTACTPTQAAAPSFPTAPVVRTDLVSRTNVDGTLGYAASRTLVGGLGTVTWLPTDGRIIRRGQRVYAADGHPVPLIYGQTPLWRTLSVGVRGPDVRVVERNLAALGYSLVVDDRFTWATAKAVKAWQRHLGRPQTGTLTPSEAVVEPGPIRVASRTARLGGPASGPLLTVTDTTRQVVVDIPVDQQQLAVKGGTVTITLPGGKTTTGHVTTIGTVAKAASTGQMGQGTETATIAVTITLDHPKAPGRLVAAPVTVGFAGTVHKGVLAVPIEALLGQADGTFAVQVAGKLVPVELGLFAGGLVEVTGVAEGTRVEVPKP</sequence>
<dbReference type="SUPFAM" id="SSF47090">
    <property type="entry name" value="PGBD-like"/>
    <property type="match status" value="1"/>
</dbReference>
<protein>
    <submittedName>
        <fullName evidence="3">Putative peptidoglycan binding domain-containing protein</fullName>
    </submittedName>
</protein>
<dbReference type="InterPro" id="IPR036366">
    <property type="entry name" value="PGBDSf"/>
</dbReference>
<evidence type="ECO:0000256" key="1">
    <source>
        <dbReference type="SAM" id="SignalP"/>
    </source>
</evidence>
<dbReference type="InterPro" id="IPR002477">
    <property type="entry name" value="Peptidoglycan-bd-like"/>
</dbReference>
<dbReference type="Pfam" id="PF01471">
    <property type="entry name" value="PG_binding_1"/>
    <property type="match status" value="1"/>
</dbReference>
<proteinExistence type="predicted"/>